<evidence type="ECO:0000313" key="13">
    <source>
        <dbReference type="EMBL" id="TXL77600.1"/>
    </source>
</evidence>
<dbReference type="Gene3D" id="3.40.50.150">
    <property type="entry name" value="Vaccinia Virus protein VP39"/>
    <property type="match status" value="1"/>
</dbReference>
<dbReference type="EC" id="2.1.1.77" evidence="3"/>
<keyword evidence="12" id="KW-0732">Signal</keyword>
<feature type="signal peptide" evidence="12">
    <location>
        <begin position="1"/>
        <end position="30"/>
    </location>
</feature>
<dbReference type="GO" id="GO:0032259">
    <property type="term" value="P:methylation"/>
    <property type="evidence" value="ECO:0007669"/>
    <property type="project" value="UniProtKB-KW"/>
</dbReference>
<comment type="caution">
    <text evidence="13">The sequence shown here is derived from an EMBL/GenBank/DDBJ whole genome shotgun (WGS) entry which is preliminary data.</text>
</comment>
<dbReference type="AlphaFoldDB" id="A0A5C8PQ76"/>
<dbReference type="PANTHER" id="PTHR11579">
    <property type="entry name" value="PROTEIN-L-ISOASPARTATE O-METHYLTRANSFERASE"/>
    <property type="match status" value="1"/>
</dbReference>
<dbReference type="EMBL" id="VDUZ01000008">
    <property type="protein sequence ID" value="TXL77600.1"/>
    <property type="molecule type" value="Genomic_DNA"/>
</dbReference>
<evidence type="ECO:0000313" key="14">
    <source>
        <dbReference type="Proteomes" id="UP000321638"/>
    </source>
</evidence>
<evidence type="ECO:0000256" key="8">
    <source>
        <dbReference type="ARBA" id="ARBA00022691"/>
    </source>
</evidence>
<evidence type="ECO:0000256" key="11">
    <source>
        <dbReference type="ARBA" id="ARBA00031350"/>
    </source>
</evidence>
<reference evidence="13 14" key="1">
    <citation type="submission" date="2019-06" db="EMBL/GenBank/DDBJ databases">
        <title>New taxonomy in bacterial strain CC-CFT640, isolated from vineyard.</title>
        <authorList>
            <person name="Lin S.-Y."/>
            <person name="Tsai C.-F."/>
            <person name="Young C.-C."/>
        </authorList>
    </citation>
    <scope>NUCLEOTIDE SEQUENCE [LARGE SCALE GENOMIC DNA]</scope>
    <source>
        <strain evidence="13 14">CC-CFT640</strain>
    </source>
</reference>
<comment type="similarity">
    <text evidence="2">Belongs to the methyltransferase superfamily. L-isoaspartyl/D-aspartyl protein methyltransferase family.</text>
</comment>
<dbReference type="GO" id="GO:0005737">
    <property type="term" value="C:cytoplasm"/>
    <property type="evidence" value="ECO:0007669"/>
    <property type="project" value="UniProtKB-SubCell"/>
</dbReference>
<evidence type="ECO:0000256" key="6">
    <source>
        <dbReference type="ARBA" id="ARBA00022603"/>
    </source>
</evidence>
<keyword evidence="14" id="KW-1185">Reference proteome</keyword>
<evidence type="ECO:0000256" key="9">
    <source>
        <dbReference type="ARBA" id="ARBA00030757"/>
    </source>
</evidence>
<comment type="subcellular location">
    <subcellularLocation>
        <location evidence="1">Cytoplasm</location>
    </subcellularLocation>
</comment>
<dbReference type="Proteomes" id="UP000321638">
    <property type="component" value="Unassembled WGS sequence"/>
</dbReference>
<dbReference type="GO" id="GO:0004719">
    <property type="term" value="F:protein-L-isoaspartate (D-aspartate) O-methyltransferase activity"/>
    <property type="evidence" value="ECO:0007669"/>
    <property type="project" value="UniProtKB-EC"/>
</dbReference>
<evidence type="ECO:0000256" key="3">
    <source>
        <dbReference type="ARBA" id="ARBA00011890"/>
    </source>
</evidence>
<evidence type="ECO:0000256" key="4">
    <source>
        <dbReference type="ARBA" id="ARBA00013346"/>
    </source>
</evidence>
<evidence type="ECO:0000256" key="2">
    <source>
        <dbReference type="ARBA" id="ARBA00005369"/>
    </source>
</evidence>
<dbReference type="RefSeq" id="WP_147846640.1">
    <property type="nucleotide sequence ID" value="NZ_VDUZ01000008.1"/>
</dbReference>
<organism evidence="13 14">
    <name type="scientific">Vineibacter terrae</name>
    <dbReference type="NCBI Taxonomy" id="2586908"/>
    <lineage>
        <taxon>Bacteria</taxon>
        <taxon>Pseudomonadati</taxon>
        <taxon>Pseudomonadota</taxon>
        <taxon>Alphaproteobacteria</taxon>
        <taxon>Hyphomicrobiales</taxon>
        <taxon>Vineibacter</taxon>
    </lineage>
</organism>
<keyword evidence="5" id="KW-0963">Cytoplasm</keyword>
<gene>
    <name evidence="13" type="ORF">FHP25_09215</name>
</gene>
<proteinExistence type="inferred from homology"/>
<accession>A0A5C8PQ76</accession>
<dbReference type="OrthoDB" id="9810066at2"/>
<dbReference type="InterPro" id="IPR000682">
    <property type="entry name" value="PCMT"/>
</dbReference>
<evidence type="ECO:0000256" key="10">
    <source>
        <dbReference type="ARBA" id="ARBA00031323"/>
    </source>
</evidence>
<protein>
    <recommendedName>
        <fullName evidence="4">Protein-L-isoaspartate O-methyltransferase</fullName>
        <ecNumber evidence="3">2.1.1.77</ecNumber>
    </recommendedName>
    <alternativeName>
        <fullName evidence="11">L-isoaspartyl protein carboxyl methyltransferase</fullName>
    </alternativeName>
    <alternativeName>
        <fullName evidence="9">Protein L-isoaspartyl methyltransferase</fullName>
    </alternativeName>
    <alternativeName>
        <fullName evidence="10">Protein-beta-aspartate methyltransferase</fullName>
    </alternativeName>
</protein>
<evidence type="ECO:0000256" key="12">
    <source>
        <dbReference type="SAM" id="SignalP"/>
    </source>
</evidence>
<keyword evidence="7 13" id="KW-0808">Transferase</keyword>
<feature type="chain" id="PRO_5023127256" description="Protein-L-isoaspartate O-methyltransferase" evidence="12">
    <location>
        <begin position="31"/>
        <end position="284"/>
    </location>
</feature>
<dbReference type="Pfam" id="PF01135">
    <property type="entry name" value="PCMT"/>
    <property type="match status" value="1"/>
</dbReference>
<dbReference type="InterPro" id="IPR029063">
    <property type="entry name" value="SAM-dependent_MTases_sf"/>
</dbReference>
<evidence type="ECO:0000256" key="7">
    <source>
        <dbReference type="ARBA" id="ARBA00022679"/>
    </source>
</evidence>
<evidence type="ECO:0000256" key="5">
    <source>
        <dbReference type="ARBA" id="ARBA00022490"/>
    </source>
</evidence>
<name>A0A5C8PQ76_9HYPH</name>
<dbReference type="SUPFAM" id="SSF53335">
    <property type="entry name" value="S-adenosyl-L-methionine-dependent methyltransferases"/>
    <property type="match status" value="1"/>
</dbReference>
<keyword evidence="6 13" id="KW-0489">Methyltransferase</keyword>
<keyword evidence="8" id="KW-0949">S-adenosyl-L-methionine</keyword>
<dbReference type="CDD" id="cd02440">
    <property type="entry name" value="AdoMet_MTases"/>
    <property type="match status" value="1"/>
</dbReference>
<dbReference type="PANTHER" id="PTHR11579:SF0">
    <property type="entry name" value="PROTEIN-L-ISOASPARTATE(D-ASPARTATE) O-METHYLTRANSFERASE"/>
    <property type="match status" value="1"/>
</dbReference>
<sequence>MTISGRAFPLSRRAALAGAACLALPPPVHAADWTFDAYARAMQASGRATDLTAQTFAAMRQRRGHALQQLETWLRGELGTADPTVMRAIAALPREYFHYDYAAGRSFARDAYDWYPRAWPIGHGSTLSALNVQAYMTQLVQPRPHETALEIGTGSGYQAALLSRLARKTCTIEIIAPLGAAVGRIFGPLGLDNVETQVGDGYDGWPQERDGFDIIVVTCAAQAVPPPLLRQLRPGSGRLVIPVGPPLRTEQFLYLFTRDADGRVRSRRDIGVWFVPMTGRIAGG</sequence>
<evidence type="ECO:0000256" key="1">
    <source>
        <dbReference type="ARBA" id="ARBA00004496"/>
    </source>
</evidence>